<organism evidence="2 3">
    <name type="scientific">Dryococelus australis</name>
    <dbReference type="NCBI Taxonomy" id="614101"/>
    <lineage>
        <taxon>Eukaryota</taxon>
        <taxon>Metazoa</taxon>
        <taxon>Ecdysozoa</taxon>
        <taxon>Arthropoda</taxon>
        <taxon>Hexapoda</taxon>
        <taxon>Insecta</taxon>
        <taxon>Pterygota</taxon>
        <taxon>Neoptera</taxon>
        <taxon>Polyneoptera</taxon>
        <taxon>Phasmatodea</taxon>
        <taxon>Verophasmatodea</taxon>
        <taxon>Anareolatae</taxon>
        <taxon>Phasmatidae</taxon>
        <taxon>Eurycanthinae</taxon>
        <taxon>Dryococelus</taxon>
    </lineage>
</organism>
<comment type="caution">
    <text evidence="2">The sequence shown here is derived from an EMBL/GenBank/DDBJ whole genome shotgun (WGS) entry which is preliminary data.</text>
</comment>
<gene>
    <name evidence="2" type="ORF">PR048_026179</name>
</gene>
<evidence type="ECO:0000313" key="3">
    <source>
        <dbReference type="Proteomes" id="UP001159363"/>
    </source>
</evidence>
<sequence>MFSCQTLSEQILHIHASFVMNNKEIFKLALLELHSNIVCKLVKSETDPRGNAVSKVKKRGSDTGDTNTHALSAVVIPPLAGHVVSARDRAAQDSATPTPDLAQTDNTDQDMLQPIKIDRRPHSALNWGGKGRFRRKPAGPEASFGTTPVAIRLGLSPVHLGGRRAVYPLNHRGPSDSRIKTKLAWLAQPCEFCSASVYHDLITRQRSNKDIANTELLAEDLQKSSLQRQFSYDSVECGGITSHILFLLLGPRWLRSPWWEASRLTTQPPLLSTEEAKRAYMFMKLSVLAENNTDFFWHPKYGLEYSLSGFEKPMRMERQWNARAREMGDPRENQTTSGIVRRDPHTRKSGAMGKISTNRSALGIATRDILVSLASVFPTSQIWSRLIDGVASSSSWRGSSDGLYGADRKPALPAPHPTLKRGRAHPMKIVRTLITYSPISIIRAPGEEDNYSSLLLTPAAGAWDQAGRFTGQTSACSGKRELFTDSSLPQSEAVDLHFVRGLRSIACRKCEGRFRRVFPGHSPFNPPFHSTTALFLPYFTLISCQNLAVEFRPQSLKSSFILSQEVSVCGPSIGTELLLISSEALFTHFIILGAAVAERLVCSPPTNGEPGSIPCRVTLGFSHVGIVPDDPASRRVFSGISRFPPILSFRRCSIITYIALIGSQDHAVILEQRVAPNSTDVRLKEFRTVFNEQLIRVRKKMSIACINNDADIRLAWFRKTMANLNQKGLFEIRTPVLLDARIGKFREFNDLWARLRSPVYDQASDDCSLAAAPQSNQCYLTPGCMGFATCFLTSLLLVRVILGVSNKL</sequence>
<evidence type="ECO:0000313" key="2">
    <source>
        <dbReference type="EMBL" id="KAJ8872573.1"/>
    </source>
</evidence>
<name>A0ABQ9GKP7_9NEOP</name>
<accession>A0ABQ9GKP7</accession>
<feature type="region of interest" description="Disordered" evidence="1">
    <location>
        <begin position="85"/>
        <end position="108"/>
    </location>
</feature>
<evidence type="ECO:0000256" key="1">
    <source>
        <dbReference type="SAM" id="MobiDB-lite"/>
    </source>
</evidence>
<reference evidence="2 3" key="1">
    <citation type="submission" date="2023-02" db="EMBL/GenBank/DDBJ databases">
        <title>LHISI_Scaffold_Assembly.</title>
        <authorList>
            <person name="Stuart O.P."/>
            <person name="Cleave R."/>
            <person name="Magrath M.J.L."/>
            <person name="Mikheyev A.S."/>
        </authorList>
    </citation>
    <scope>NUCLEOTIDE SEQUENCE [LARGE SCALE GENOMIC DNA]</scope>
    <source>
        <strain evidence="2">Daus_M_001</strain>
        <tissue evidence="2">Leg muscle</tissue>
    </source>
</reference>
<feature type="compositionally biased region" description="Polar residues" evidence="1">
    <location>
        <begin position="93"/>
        <end position="108"/>
    </location>
</feature>
<dbReference type="EMBL" id="JARBHB010000011">
    <property type="protein sequence ID" value="KAJ8872573.1"/>
    <property type="molecule type" value="Genomic_DNA"/>
</dbReference>
<protein>
    <submittedName>
        <fullName evidence="2">Uncharacterized protein</fullName>
    </submittedName>
</protein>
<feature type="region of interest" description="Disordered" evidence="1">
    <location>
        <begin position="48"/>
        <end position="68"/>
    </location>
</feature>
<feature type="region of interest" description="Disordered" evidence="1">
    <location>
        <begin position="121"/>
        <end position="145"/>
    </location>
</feature>
<proteinExistence type="predicted"/>
<feature type="region of interest" description="Disordered" evidence="1">
    <location>
        <begin position="328"/>
        <end position="354"/>
    </location>
</feature>
<keyword evidence="3" id="KW-1185">Reference proteome</keyword>
<dbReference type="Proteomes" id="UP001159363">
    <property type="component" value="Chromosome 10"/>
</dbReference>